<name>A0A6A5YM13_9PLEO</name>
<keyword evidence="10" id="KW-0406">Ion transport</keyword>
<comment type="similarity">
    <text evidence="2">Belongs to the frataxin family.</text>
</comment>
<dbReference type="SUPFAM" id="SSF55387">
    <property type="entry name" value="Frataxin/Nqo15-like"/>
    <property type="match status" value="1"/>
</dbReference>
<keyword evidence="8" id="KW-0560">Oxidoreductase</keyword>
<comment type="catalytic activity">
    <reaction evidence="12">
        <text>4 Fe(2+) + O2 + 4 H(+) = 4 Fe(3+) + 2 H2O</text>
        <dbReference type="Rhea" id="RHEA:11148"/>
        <dbReference type="ChEBI" id="CHEBI:15377"/>
        <dbReference type="ChEBI" id="CHEBI:15378"/>
        <dbReference type="ChEBI" id="CHEBI:15379"/>
        <dbReference type="ChEBI" id="CHEBI:29033"/>
        <dbReference type="ChEBI" id="CHEBI:29034"/>
        <dbReference type="EC" id="1.16.3.1"/>
    </reaction>
</comment>
<sequence>MQPFVRLSNAAARRSLGGFARAPRPAMMSLQRASVGRCQKANPNTAIRTFHSSIARLGIMPESENPPPKESETIERPTVPTDISTTEYNERADDFFDKLIAGLEAEQEKRQDLELEYAAGVLEVTIKGKGTFVINKQPPNKQIWLSSPVSGPKRFDWVITGESQGQKEGAGSGDWIYLRDGTSLTQLARRELYVEVGVDDGSPQ</sequence>
<evidence type="ECO:0000256" key="1">
    <source>
        <dbReference type="ARBA" id="ARBA00004173"/>
    </source>
</evidence>
<dbReference type="FunFam" id="3.30.920.10:FF:000004">
    <property type="entry name" value="Mitochondrial chaperone Frataxin"/>
    <property type="match status" value="1"/>
</dbReference>
<evidence type="ECO:0000256" key="2">
    <source>
        <dbReference type="ARBA" id="ARBA00008183"/>
    </source>
</evidence>
<evidence type="ECO:0000256" key="3">
    <source>
        <dbReference type="ARBA" id="ARBA00013107"/>
    </source>
</evidence>
<keyword evidence="9" id="KW-0408">Iron</keyword>
<evidence type="ECO:0000256" key="8">
    <source>
        <dbReference type="ARBA" id="ARBA00023002"/>
    </source>
</evidence>
<accession>A0A6A5YM13</accession>
<keyword evidence="14" id="KW-1185">Reference proteome</keyword>
<evidence type="ECO:0000313" key="14">
    <source>
        <dbReference type="Proteomes" id="UP000799770"/>
    </source>
</evidence>
<dbReference type="Pfam" id="PF01491">
    <property type="entry name" value="Frataxin_Cyay"/>
    <property type="match status" value="1"/>
</dbReference>
<dbReference type="GO" id="GO:0051537">
    <property type="term" value="F:2 iron, 2 sulfur cluster binding"/>
    <property type="evidence" value="ECO:0007669"/>
    <property type="project" value="TreeGrafter"/>
</dbReference>
<proteinExistence type="inferred from homology"/>
<dbReference type="PROSITE" id="PS01344">
    <property type="entry name" value="FRATAXIN_1"/>
    <property type="match status" value="1"/>
</dbReference>
<keyword evidence="6" id="KW-0410">Iron transport</keyword>
<keyword evidence="11" id="KW-0496">Mitochondrion</keyword>
<dbReference type="InterPro" id="IPR002908">
    <property type="entry name" value="Frataxin/CyaY"/>
</dbReference>
<dbReference type="PANTHER" id="PTHR16821:SF2">
    <property type="entry name" value="FRATAXIN, MITOCHONDRIAL"/>
    <property type="match status" value="1"/>
</dbReference>
<keyword evidence="4" id="KW-0409">Iron storage</keyword>
<evidence type="ECO:0000256" key="11">
    <source>
        <dbReference type="ARBA" id="ARBA00023128"/>
    </source>
</evidence>
<evidence type="ECO:0000256" key="10">
    <source>
        <dbReference type="ARBA" id="ARBA00023065"/>
    </source>
</evidence>
<dbReference type="EMBL" id="ML977355">
    <property type="protein sequence ID" value="KAF2107261.1"/>
    <property type="molecule type" value="Genomic_DNA"/>
</dbReference>
<gene>
    <name evidence="13" type="ORF">BDV96DRAFT_606600</name>
</gene>
<dbReference type="NCBIfam" id="TIGR03422">
    <property type="entry name" value="mito_frataxin"/>
    <property type="match status" value="1"/>
</dbReference>
<evidence type="ECO:0000256" key="7">
    <source>
        <dbReference type="ARBA" id="ARBA00022946"/>
    </source>
</evidence>
<dbReference type="OrthoDB" id="1897642at2759"/>
<protein>
    <recommendedName>
        <fullName evidence="3">ferroxidase</fullName>
        <ecNumber evidence="3">1.16.3.1</ecNumber>
    </recommendedName>
</protein>
<keyword evidence="5" id="KW-0813">Transport</keyword>
<dbReference type="SMART" id="SM01219">
    <property type="entry name" value="Frataxin_Cyay"/>
    <property type="match status" value="1"/>
</dbReference>
<dbReference type="NCBIfam" id="TIGR03421">
    <property type="entry name" value="FeS_CyaY"/>
    <property type="match status" value="1"/>
</dbReference>
<dbReference type="GO" id="GO:0006879">
    <property type="term" value="P:intracellular iron ion homeostasis"/>
    <property type="evidence" value="ECO:0007669"/>
    <property type="project" value="UniProtKB-KW"/>
</dbReference>
<dbReference type="PROSITE" id="PS50810">
    <property type="entry name" value="FRATAXIN_2"/>
    <property type="match status" value="1"/>
</dbReference>
<evidence type="ECO:0000256" key="9">
    <source>
        <dbReference type="ARBA" id="ARBA00023004"/>
    </source>
</evidence>
<evidence type="ECO:0000256" key="6">
    <source>
        <dbReference type="ARBA" id="ARBA00022496"/>
    </source>
</evidence>
<keyword evidence="7" id="KW-0809">Transit peptide</keyword>
<dbReference type="Proteomes" id="UP000799770">
    <property type="component" value="Unassembled WGS sequence"/>
</dbReference>
<organism evidence="13 14">
    <name type="scientific">Lophiotrema nucula</name>
    <dbReference type="NCBI Taxonomy" id="690887"/>
    <lineage>
        <taxon>Eukaryota</taxon>
        <taxon>Fungi</taxon>
        <taxon>Dikarya</taxon>
        <taxon>Ascomycota</taxon>
        <taxon>Pezizomycotina</taxon>
        <taxon>Dothideomycetes</taxon>
        <taxon>Pleosporomycetidae</taxon>
        <taxon>Pleosporales</taxon>
        <taxon>Lophiotremataceae</taxon>
        <taxon>Lophiotrema</taxon>
    </lineage>
</organism>
<dbReference type="GO" id="GO:0004322">
    <property type="term" value="F:ferroxidase activity"/>
    <property type="evidence" value="ECO:0007669"/>
    <property type="project" value="UniProtKB-EC"/>
</dbReference>
<reference evidence="13" key="1">
    <citation type="journal article" date="2020" name="Stud. Mycol.">
        <title>101 Dothideomycetes genomes: a test case for predicting lifestyles and emergence of pathogens.</title>
        <authorList>
            <person name="Haridas S."/>
            <person name="Albert R."/>
            <person name="Binder M."/>
            <person name="Bloem J."/>
            <person name="Labutti K."/>
            <person name="Salamov A."/>
            <person name="Andreopoulos B."/>
            <person name="Baker S."/>
            <person name="Barry K."/>
            <person name="Bills G."/>
            <person name="Bluhm B."/>
            <person name="Cannon C."/>
            <person name="Castanera R."/>
            <person name="Culley D."/>
            <person name="Daum C."/>
            <person name="Ezra D."/>
            <person name="Gonzalez J."/>
            <person name="Henrissat B."/>
            <person name="Kuo A."/>
            <person name="Liang C."/>
            <person name="Lipzen A."/>
            <person name="Lutzoni F."/>
            <person name="Magnuson J."/>
            <person name="Mondo S."/>
            <person name="Nolan M."/>
            <person name="Ohm R."/>
            <person name="Pangilinan J."/>
            <person name="Park H.-J."/>
            <person name="Ramirez L."/>
            <person name="Alfaro M."/>
            <person name="Sun H."/>
            <person name="Tritt A."/>
            <person name="Yoshinaga Y."/>
            <person name="Zwiers L.-H."/>
            <person name="Turgeon B."/>
            <person name="Goodwin S."/>
            <person name="Spatafora J."/>
            <person name="Crous P."/>
            <person name="Grigoriev I."/>
        </authorList>
    </citation>
    <scope>NUCLEOTIDE SEQUENCE</scope>
    <source>
        <strain evidence="13">CBS 627.86</strain>
    </source>
</reference>
<dbReference type="AlphaFoldDB" id="A0A6A5YM13"/>
<dbReference type="InterPro" id="IPR017789">
    <property type="entry name" value="Frataxin"/>
</dbReference>
<dbReference type="InterPro" id="IPR020895">
    <property type="entry name" value="Frataxin_CS"/>
</dbReference>
<evidence type="ECO:0000256" key="5">
    <source>
        <dbReference type="ARBA" id="ARBA00022448"/>
    </source>
</evidence>
<comment type="subcellular location">
    <subcellularLocation>
        <location evidence="1">Mitochondrion</location>
    </subcellularLocation>
</comment>
<dbReference type="EC" id="1.16.3.1" evidence="3"/>
<dbReference type="GO" id="GO:0016226">
    <property type="term" value="P:iron-sulfur cluster assembly"/>
    <property type="evidence" value="ECO:0007669"/>
    <property type="project" value="InterPro"/>
</dbReference>
<dbReference type="GO" id="GO:0034986">
    <property type="term" value="F:iron chaperone activity"/>
    <property type="evidence" value="ECO:0007669"/>
    <property type="project" value="TreeGrafter"/>
</dbReference>
<dbReference type="GO" id="GO:0006826">
    <property type="term" value="P:iron ion transport"/>
    <property type="evidence" value="ECO:0007669"/>
    <property type="project" value="UniProtKB-KW"/>
</dbReference>
<dbReference type="Gene3D" id="3.30.920.10">
    <property type="entry name" value="Frataxin/CyaY"/>
    <property type="match status" value="1"/>
</dbReference>
<evidence type="ECO:0000256" key="12">
    <source>
        <dbReference type="ARBA" id="ARBA00047990"/>
    </source>
</evidence>
<dbReference type="GO" id="GO:0008199">
    <property type="term" value="F:ferric iron binding"/>
    <property type="evidence" value="ECO:0007669"/>
    <property type="project" value="InterPro"/>
</dbReference>
<dbReference type="GO" id="GO:0005739">
    <property type="term" value="C:mitochondrion"/>
    <property type="evidence" value="ECO:0007669"/>
    <property type="project" value="UniProtKB-SubCell"/>
</dbReference>
<dbReference type="InterPro" id="IPR036524">
    <property type="entry name" value="Frataxin/CyaY_sf"/>
</dbReference>
<evidence type="ECO:0000313" key="13">
    <source>
        <dbReference type="EMBL" id="KAF2107261.1"/>
    </source>
</evidence>
<evidence type="ECO:0000256" key="4">
    <source>
        <dbReference type="ARBA" id="ARBA00022434"/>
    </source>
</evidence>
<dbReference type="PANTHER" id="PTHR16821">
    <property type="entry name" value="FRATAXIN"/>
    <property type="match status" value="1"/>
</dbReference>
<dbReference type="GO" id="GO:0008198">
    <property type="term" value="F:ferrous iron binding"/>
    <property type="evidence" value="ECO:0007669"/>
    <property type="project" value="TreeGrafter"/>
</dbReference>